<evidence type="ECO:0000313" key="3">
    <source>
        <dbReference type="Proteomes" id="UP000295497"/>
    </source>
</evidence>
<evidence type="ECO:0000256" key="1">
    <source>
        <dbReference type="SAM" id="MobiDB-lite"/>
    </source>
</evidence>
<organism evidence="2 3">
    <name type="scientific">Sorangium cellulosum</name>
    <name type="common">Polyangium cellulosum</name>
    <dbReference type="NCBI Taxonomy" id="56"/>
    <lineage>
        <taxon>Bacteria</taxon>
        <taxon>Pseudomonadati</taxon>
        <taxon>Myxococcota</taxon>
        <taxon>Polyangia</taxon>
        <taxon>Polyangiales</taxon>
        <taxon>Polyangiaceae</taxon>
        <taxon>Sorangium</taxon>
    </lineage>
</organism>
<accession>A0A4P2QET4</accession>
<feature type="compositionally biased region" description="Basic and acidic residues" evidence="1">
    <location>
        <begin position="21"/>
        <end position="34"/>
    </location>
</feature>
<evidence type="ECO:0000313" key="2">
    <source>
        <dbReference type="EMBL" id="AUX28350.1"/>
    </source>
</evidence>
<protein>
    <submittedName>
        <fullName evidence="2">Uncharacterized protein</fullName>
    </submittedName>
</protein>
<dbReference type="Proteomes" id="UP000295497">
    <property type="component" value="Chromosome"/>
</dbReference>
<proteinExistence type="predicted"/>
<reference evidence="2 3" key="1">
    <citation type="submission" date="2015-09" db="EMBL/GenBank/DDBJ databases">
        <title>Sorangium comparison.</title>
        <authorList>
            <person name="Zaburannyi N."/>
            <person name="Bunk B."/>
            <person name="Overmann J."/>
            <person name="Mueller R."/>
        </authorList>
    </citation>
    <scope>NUCLEOTIDE SEQUENCE [LARGE SCALE GENOMIC DNA]</scope>
    <source>
        <strain evidence="2 3">So ce836</strain>
    </source>
</reference>
<name>A0A4P2QET4_SORCE</name>
<dbReference type="EMBL" id="CP012672">
    <property type="protein sequence ID" value="AUX28350.1"/>
    <property type="molecule type" value="Genomic_DNA"/>
</dbReference>
<gene>
    <name evidence="2" type="ORF">SOCE836_004200</name>
</gene>
<sequence length="34" mass="3905">MGEPRWKASARVRYGARGAKRRSERELAEGEGMR</sequence>
<dbReference type="AlphaFoldDB" id="A0A4P2QET4"/>
<feature type="region of interest" description="Disordered" evidence="1">
    <location>
        <begin position="1"/>
        <end position="34"/>
    </location>
</feature>